<keyword evidence="3" id="KW-1185">Reference proteome</keyword>
<evidence type="ECO:0000313" key="3">
    <source>
        <dbReference type="Proteomes" id="UP000626844"/>
    </source>
</evidence>
<dbReference type="Proteomes" id="UP000626844">
    <property type="component" value="Unassembled WGS sequence"/>
</dbReference>
<proteinExistence type="predicted"/>
<feature type="region of interest" description="Disordered" evidence="1">
    <location>
        <begin position="1"/>
        <end position="76"/>
    </location>
</feature>
<dbReference type="EMBL" id="JACXAI010000032">
    <property type="protein sequence ID" value="MBD1382527.1"/>
    <property type="molecule type" value="Genomic_DNA"/>
</dbReference>
<dbReference type="AlphaFoldDB" id="A0A926NR91"/>
<organism evidence="2 3">
    <name type="scientific">Metabacillus arenae</name>
    <dbReference type="NCBI Taxonomy" id="2771434"/>
    <lineage>
        <taxon>Bacteria</taxon>
        <taxon>Bacillati</taxon>
        <taxon>Bacillota</taxon>
        <taxon>Bacilli</taxon>
        <taxon>Bacillales</taxon>
        <taxon>Bacillaceae</taxon>
        <taxon>Metabacillus</taxon>
    </lineage>
</organism>
<sequence>MPKDSEIQHSEATPHFDGKNESIINDSTSTQGKQMGVETVADREFTQKRNPFHLSQKKNEDFEQLGQVLGGKKVDE</sequence>
<comment type="caution">
    <text evidence="2">The sequence shown here is derived from an EMBL/GenBank/DDBJ whole genome shotgun (WGS) entry which is preliminary data.</text>
</comment>
<dbReference type="RefSeq" id="WP_191160808.1">
    <property type="nucleotide sequence ID" value="NZ_JACXAI010000032.1"/>
</dbReference>
<accession>A0A926NR91</accession>
<evidence type="ECO:0000313" key="2">
    <source>
        <dbReference type="EMBL" id="MBD1382527.1"/>
    </source>
</evidence>
<protein>
    <submittedName>
        <fullName evidence="2">Uncharacterized protein</fullName>
    </submittedName>
</protein>
<name>A0A926NR91_9BACI</name>
<evidence type="ECO:0000256" key="1">
    <source>
        <dbReference type="SAM" id="MobiDB-lite"/>
    </source>
</evidence>
<feature type="compositionally biased region" description="Basic and acidic residues" evidence="1">
    <location>
        <begin position="1"/>
        <end position="20"/>
    </location>
</feature>
<gene>
    <name evidence="2" type="ORF">IC621_20190</name>
</gene>
<feature type="compositionally biased region" description="Polar residues" evidence="1">
    <location>
        <begin position="22"/>
        <end position="33"/>
    </location>
</feature>
<reference evidence="2" key="1">
    <citation type="submission" date="2020-09" db="EMBL/GenBank/DDBJ databases">
        <title>A novel bacterium of genus Bacillus, isolated from South China Sea.</title>
        <authorList>
            <person name="Huang H."/>
            <person name="Mo K."/>
            <person name="Hu Y."/>
        </authorList>
    </citation>
    <scope>NUCLEOTIDE SEQUENCE</scope>
    <source>
        <strain evidence="2">IB182487</strain>
    </source>
</reference>